<dbReference type="EMBL" id="HACA01024997">
    <property type="protein sequence ID" value="CDW42358.1"/>
    <property type="molecule type" value="Transcribed_RNA"/>
</dbReference>
<evidence type="ECO:0000313" key="1">
    <source>
        <dbReference type="EMBL" id="CDW42358.1"/>
    </source>
</evidence>
<protein>
    <submittedName>
        <fullName evidence="1">Uncharacterized protein</fullName>
    </submittedName>
</protein>
<organism evidence="1">
    <name type="scientific">Lepeophtheirus salmonis</name>
    <name type="common">Salmon louse</name>
    <name type="synonym">Caligus salmonis</name>
    <dbReference type="NCBI Taxonomy" id="72036"/>
    <lineage>
        <taxon>Eukaryota</taxon>
        <taxon>Metazoa</taxon>
        <taxon>Ecdysozoa</taxon>
        <taxon>Arthropoda</taxon>
        <taxon>Crustacea</taxon>
        <taxon>Multicrustacea</taxon>
        <taxon>Hexanauplia</taxon>
        <taxon>Copepoda</taxon>
        <taxon>Siphonostomatoida</taxon>
        <taxon>Caligidae</taxon>
        <taxon>Lepeophtheirus</taxon>
    </lineage>
</organism>
<dbReference type="AlphaFoldDB" id="A0A0K2UVT3"/>
<name>A0A0K2UVT3_LEPSM</name>
<proteinExistence type="predicted"/>
<reference evidence="1" key="1">
    <citation type="submission" date="2014-05" db="EMBL/GenBank/DDBJ databases">
        <authorList>
            <person name="Chronopoulou M."/>
        </authorList>
    </citation>
    <scope>NUCLEOTIDE SEQUENCE</scope>
    <source>
        <tissue evidence="1">Whole organism</tissue>
    </source>
</reference>
<accession>A0A0K2UVT3</accession>
<sequence length="25" mass="3017">MSFHIHFSVPSIVPAHKYFYYMSQV</sequence>